<dbReference type="SUPFAM" id="SSF56655">
    <property type="entry name" value="Carbohydrate phosphatase"/>
    <property type="match status" value="1"/>
</dbReference>
<proteinExistence type="predicted"/>
<dbReference type="CDD" id="cd01637">
    <property type="entry name" value="IMPase_like"/>
    <property type="match status" value="1"/>
</dbReference>
<accession>A0ABT6C6T0</accession>
<dbReference type="Proteomes" id="UP001528912">
    <property type="component" value="Unassembled WGS sequence"/>
</dbReference>
<dbReference type="Gene3D" id="3.30.540.10">
    <property type="entry name" value="Fructose-1,6-Bisphosphatase, subunit A, domain 1"/>
    <property type="match status" value="1"/>
</dbReference>
<comment type="caution">
    <text evidence="4">The sequence shown here is derived from an EMBL/GenBank/DDBJ whole genome shotgun (WGS) entry which is preliminary data.</text>
</comment>
<dbReference type="RefSeq" id="WP_277192058.1">
    <property type="nucleotide sequence ID" value="NZ_JAROAV010000028.1"/>
</dbReference>
<reference evidence="4 5" key="1">
    <citation type="submission" date="2023-03" db="EMBL/GenBank/DDBJ databases">
        <title>YIM 133296 draft genome.</title>
        <authorList>
            <person name="Xiong L."/>
        </authorList>
    </citation>
    <scope>NUCLEOTIDE SEQUENCE [LARGE SCALE GENOMIC DNA]</scope>
    <source>
        <strain evidence="4 5">YIM 133296</strain>
    </source>
</reference>
<keyword evidence="5" id="KW-1185">Reference proteome</keyword>
<dbReference type="PANTHER" id="PTHR20854">
    <property type="entry name" value="INOSITOL MONOPHOSPHATASE"/>
    <property type="match status" value="1"/>
</dbReference>
<gene>
    <name evidence="4" type="ORF">P4R38_10275</name>
</gene>
<dbReference type="PROSITE" id="PS00629">
    <property type="entry name" value="IMP_1"/>
    <property type="match status" value="1"/>
</dbReference>
<dbReference type="PRINTS" id="PR00377">
    <property type="entry name" value="IMPHPHTASES"/>
</dbReference>
<dbReference type="Gene3D" id="3.40.190.80">
    <property type="match status" value="1"/>
</dbReference>
<dbReference type="InterPro" id="IPR020583">
    <property type="entry name" value="Inositol_monoP_metal-BS"/>
</dbReference>
<organism evidence="4 5">
    <name type="scientific">Luteipulveratus flavus</name>
    <dbReference type="NCBI Taxonomy" id="3031728"/>
    <lineage>
        <taxon>Bacteria</taxon>
        <taxon>Bacillati</taxon>
        <taxon>Actinomycetota</taxon>
        <taxon>Actinomycetes</taxon>
        <taxon>Micrococcales</taxon>
        <taxon>Dermacoccaceae</taxon>
        <taxon>Luteipulveratus</taxon>
    </lineage>
</organism>
<dbReference type="InterPro" id="IPR000760">
    <property type="entry name" value="Inositol_monophosphatase-like"/>
</dbReference>
<name>A0ABT6C6T0_9MICO</name>
<evidence type="ECO:0000313" key="5">
    <source>
        <dbReference type="Proteomes" id="UP001528912"/>
    </source>
</evidence>
<keyword evidence="2" id="KW-0378">Hydrolase</keyword>
<keyword evidence="3" id="KW-0460">Magnesium</keyword>
<evidence type="ECO:0000256" key="1">
    <source>
        <dbReference type="ARBA" id="ARBA00022723"/>
    </source>
</evidence>
<evidence type="ECO:0000256" key="3">
    <source>
        <dbReference type="ARBA" id="ARBA00022842"/>
    </source>
</evidence>
<keyword evidence="1" id="KW-0479">Metal-binding</keyword>
<protein>
    <submittedName>
        <fullName evidence="4">Inositol monophosphatase</fullName>
    </submittedName>
</protein>
<dbReference type="Pfam" id="PF00459">
    <property type="entry name" value="Inositol_P"/>
    <property type="match status" value="1"/>
</dbReference>
<dbReference type="PANTHER" id="PTHR20854:SF4">
    <property type="entry name" value="INOSITOL-1-MONOPHOSPHATASE-RELATED"/>
    <property type="match status" value="1"/>
</dbReference>
<dbReference type="EMBL" id="JAROAV010000028">
    <property type="protein sequence ID" value="MDF8264629.1"/>
    <property type="molecule type" value="Genomic_DNA"/>
</dbReference>
<evidence type="ECO:0000313" key="4">
    <source>
        <dbReference type="EMBL" id="MDF8264629.1"/>
    </source>
</evidence>
<evidence type="ECO:0000256" key="2">
    <source>
        <dbReference type="ARBA" id="ARBA00022801"/>
    </source>
</evidence>
<sequence length="256" mass="27775">MDSDAVLAVLQEVAAEVITPRFRALAENEVMEKNPGDLVTVADHESEEIITRRLQDAYPDALILGEEAASAHPQLFDQLTSTDHWFTVDPVDGTKNFVHGSPDHAVMVSEVKGREIVRGWIWQPAHQRAYVAERGAGAYADGERMPQLTPPEPSALRGVTSIRSRVGTSLGALSPLDLSWVCCGVDYPKLATGATDYIVYGRTKPWDHLPGTLMVREIGGYVAHSDGSPYHPADLHGALLVAASQEAYETVQPLVG</sequence>